<comment type="similarity">
    <text evidence="2 12">Belongs to the TGF-beta family.</text>
</comment>
<dbReference type="GO" id="GO:0008083">
    <property type="term" value="F:growth factor activity"/>
    <property type="evidence" value="ECO:0007669"/>
    <property type="project" value="UniProtKB-KW"/>
</dbReference>
<dbReference type="Pfam" id="PF00688">
    <property type="entry name" value="TGFb_propeptide"/>
    <property type="match status" value="1"/>
</dbReference>
<name>A0A5N5L2T5_PANHP</name>
<dbReference type="Gene3D" id="2.10.90.10">
    <property type="entry name" value="Cystine-knot cytokines"/>
    <property type="match status" value="1"/>
</dbReference>
<dbReference type="SMART" id="SM00204">
    <property type="entry name" value="TGFB"/>
    <property type="match status" value="1"/>
</dbReference>
<dbReference type="GO" id="GO:0005125">
    <property type="term" value="F:cytokine activity"/>
    <property type="evidence" value="ECO:0007669"/>
    <property type="project" value="UniProtKB-KW"/>
</dbReference>
<dbReference type="GO" id="GO:0005615">
    <property type="term" value="C:extracellular space"/>
    <property type="evidence" value="ECO:0007669"/>
    <property type="project" value="UniProtKB-KW"/>
</dbReference>
<dbReference type="AlphaFoldDB" id="A0A5N5L2T5"/>
<dbReference type="InterPro" id="IPR001839">
    <property type="entry name" value="TGF-b_C"/>
</dbReference>
<dbReference type="InterPro" id="IPR029034">
    <property type="entry name" value="Cystine-knot_cytokine"/>
</dbReference>
<keyword evidence="8 12" id="KW-0339">Growth factor</keyword>
<feature type="chain" id="PRO_5024269902" description="Growth/differentiation factor 8" evidence="13">
    <location>
        <begin position="22"/>
        <end position="418"/>
    </location>
</feature>
<comment type="subunit">
    <text evidence="3">Homodimer; disulfide-linked.</text>
</comment>
<evidence type="ECO:0000256" key="13">
    <source>
        <dbReference type="SAM" id="SignalP"/>
    </source>
</evidence>
<keyword evidence="6" id="KW-0165">Cleavage on pair of basic residues</keyword>
<dbReference type="InterPro" id="IPR001111">
    <property type="entry name" value="TGF-b_propeptide"/>
</dbReference>
<dbReference type="OrthoDB" id="5948587at2759"/>
<evidence type="ECO:0000313" key="16">
    <source>
        <dbReference type="Proteomes" id="UP000327468"/>
    </source>
</evidence>
<evidence type="ECO:0000256" key="6">
    <source>
        <dbReference type="ARBA" id="ARBA00022685"/>
    </source>
</evidence>
<dbReference type="InterPro" id="IPR017948">
    <property type="entry name" value="TGFb_CS"/>
</dbReference>
<dbReference type="Gene3D" id="2.60.120.970">
    <property type="match status" value="1"/>
</dbReference>
<dbReference type="Pfam" id="PF00019">
    <property type="entry name" value="TGF_beta"/>
    <property type="match status" value="1"/>
</dbReference>
<keyword evidence="4" id="KW-0202">Cytokine</keyword>
<comment type="caution">
    <text evidence="15">The sequence shown here is derived from an EMBL/GenBank/DDBJ whole genome shotgun (WGS) entry which is preliminary data.</text>
</comment>
<keyword evidence="5" id="KW-0964">Secreted</keyword>
<dbReference type="PANTHER" id="PTHR11848:SF166">
    <property type="entry name" value="GROWTH_DIFFERENTIATION FACTOR 11"/>
    <property type="match status" value="1"/>
</dbReference>
<dbReference type="PROSITE" id="PS51362">
    <property type="entry name" value="TGF_BETA_2"/>
    <property type="match status" value="1"/>
</dbReference>
<dbReference type="CDD" id="cd19388">
    <property type="entry name" value="TGF_beta_GDF8"/>
    <property type="match status" value="1"/>
</dbReference>
<accession>A0A5N5L2T5</accession>
<dbReference type="EMBL" id="VFJC01000021">
    <property type="protein sequence ID" value="KAB5537057.1"/>
    <property type="molecule type" value="Genomic_DNA"/>
</dbReference>
<sequence>MARANFWLCLTVLVALELCSSDEPELLSHAAAPSEVPVMAVMPSAVSLLEVMHEEEVPAEEEAEEEEAAAGARQCSACAWREQSRALRLETIKSQILSKLRLKHAPNISRAVAEQLLPRAPPLQRLLDQHDFQGDAAGIGAARELDEFTEADEYHATTESVIAMASEPEPIVQVDGKPSCCFFKFSPKLMFTKVLKAQLWVYLRPLQQTSTVYLQILRLKPVTDQGSRHIRIRSLKIELNSRSGYWQSIDFKHVLQNWFKQPHTNWGIDINAFDESGNDLAVTSLRPGEEGLQPFLEVKVLETTKRSRRNLGLDCDEHSTESRCCRYPLTVDFEAFGWDWIIAPKRYKANYCSGQCEYMFMQKYPHTHLVQHANPRGSAGPCCTPTKMSPINMLYFNDKQQIIHGKIPGMVVDRCGCS</sequence>
<dbReference type="PROSITE" id="PS00250">
    <property type="entry name" value="TGF_BETA_1"/>
    <property type="match status" value="1"/>
</dbReference>
<evidence type="ECO:0000313" key="15">
    <source>
        <dbReference type="EMBL" id="KAB5537057.1"/>
    </source>
</evidence>
<organism evidence="15 16">
    <name type="scientific">Pangasianodon hypophthalmus</name>
    <name type="common">Striped catfish</name>
    <name type="synonym">Helicophagus hypophthalmus</name>
    <dbReference type="NCBI Taxonomy" id="310915"/>
    <lineage>
        <taxon>Eukaryota</taxon>
        <taxon>Metazoa</taxon>
        <taxon>Chordata</taxon>
        <taxon>Craniata</taxon>
        <taxon>Vertebrata</taxon>
        <taxon>Euteleostomi</taxon>
        <taxon>Actinopterygii</taxon>
        <taxon>Neopterygii</taxon>
        <taxon>Teleostei</taxon>
        <taxon>Ostariophysi</taxon>
        <taxon>Siluriformes</taxon>
        <taxon>Pangasiidae</taxon>
        <taxon>Pangasianodon</taxon>
    </lineage>
</organism>
<dbReference type="SUPFAM" id="SSF57501">
    <property type="entry name" value="Cystine-knot cytokines"/>
    <property type="match status" value="1"/>
</dbReference>
<feature type="signal peptide" evidence="13">
    <location>
        <begin position="1"/>
        <end position="21"/>
    </location>
</feature>
<evidence type="ECO:0000256" key="4">
    <source>
        <dbReference type="ARBA" id="ARBA00022514"/>
    </source>
</evidence>
<dbReference type="Proteomes" id="UP000327468">
    <property type="component" value="Chromosome 20"/>
</dbReference>
<evidence type="ECO:0000256" key="2">
    <source>
        <dbReference type="ARBA" id="ARBA00006656"/>
    </source>
</evidence>
<feature type="domain" description="TGF-beta family profile" evidence="14">
    <location>
        <begin position="306"/>
        <end position="418"/>
    </location>
</feature>
<dbReference type="InterPro" id="IPR015615">
    <property type="entry name" value="TGF-beta-rel"/>
</dbReference>
<gene>
    <name evidence="15" type="ORF">PHYPO_G00114450</name>
</gene>
<evidence type="ECO:0000256" key="11">
    <source>
        <dbReference type="ARBA" id="ARBA00031866"/>
    </source>
</evidence>
<evidence type="ECO:0000256" key="3">
    <source>
        <dbReference type="ARBA" id="ARBA00011748"/>
    </source>
</evidence>
<comment type="subcellular location">
    <subcellularLocation>
        <location evidence="1">Secreted</location>
    </subcellularLocation>
</comment>
<keyword evidence="16" id="KW-1185">Reference proteome</keyword>
<evidence type="ECO:0000256" key="10">
    <source>
        <dbReference type="ARBA" id="ARBA00023852"/>
    </source>
</evidence>
<dbReference type="PANTHER" id="PTHR11848">
    <property type="entry name" value="TGF-BETA FAMILY"/>
    <property type="match status" value="1"/>
</dbReference>
<keyword evidence="7 13" id="KW-0732">Signal</keyword>
<evidence type="ECO:0000256" key="1">
    <source>
        <dbReference type="ARBA" id="ARBA00004613"/>
    </source>
</evidence>
<evidence type="ECO:0000259" key="14">
    <source>
        <dbReference type="PROSITE" id="PS51362"/>
    </source>
</evidence>
<evidence type="ECO:0000256" key="7">
    <source>
        <dbReference type="ARBA" id="ARBA00022729"/>
    </source>
</evidence>
<evidence type="ECO:0000256" key="9">
    <source>
        <dbReference type="ARBA" id="ARBA00023157"/>
    </source>
</evidence>
<evidence type="ECO:0000256" key="12">
    <source>
        <dbReference type="RuleBase" id="RU000354"/>
    </source>
</evidence>
<evidence type="ECO:0000256" key="8">
    <source>
        <dbReference type="ARBA" id="ARBA00023030"/>
    </source>
</evidence>
<keyword evidence="9" id="KW-1015">Disulfide bond</keyword>
<proteinExistence type="inferred from homology"/>
<dbReference type="FunFam" id="2.10.90.10:FF:000006">
    <property type="entry name" value="growth/differentiation factor 8"/>
    <property type="match status" value="1"/>
</dbReference>
<evidence type="ECO:0000256" key="5">
    <source>
        <dbReference type="ARBA" id="ARBA00022525"/>
    </source>
</evidence>
<protein>
    <recommendedName>
        <fullName evidence="10">Growth/differentiation factor 8</fullName>
    </recommendedName>
    <alternativeName>
        <fullName evidence="11">Myostatin</fullName>
    </alternativeName>
</protein>
<reference evidence="15 16" key="1">
    <citation type="submission" date="2019-06" db="EMBL/GenBank/DDBJ databases">
        <title>A chromosome-scale genome assembly of the striped catfish, Pangasianodon hypophthalmus.</title>
        <authorList>
            <person name="Wen M."/>
            <person name="Zahm M."/>
            <person name="Roques C."/>
            <person name="Cabau C."/>
            <person name="Klopp C."/>
            <person name="Donnadieu C."/>
            <person name="Jouanno E."/>
            <person name="Avarre J.-C."/>
            <person name="Campet M."/>
            <person name="Ha T.T.T."/>
            <person name="Dugue R."/>
            <person name="Lampietro C."/>
            <person name="Louis A."/>
            <person name="Herpin A."/>
            <person name="Echchiki A."/>
            <person name="Berthelot C."/>
            <person name="Parey E."/>
            <person name="Roest-Crollius H."/>
            <person name="Braasch I."/>
            <person name="Postlethwait J."/>
            <person name="Bobe J."/>
            <person name="Montfort J."/>
            <person name="Bouchez O."/>
            <person name="Begum T."/>
            <person name="Schartl M."/>
            <person name="Guiguen Y."/>
        </authorList>
    </citation>
    <scope>NUCLEOTIDE SEQUENCE [LARGE SCALE GENOMIC DNA]</scope>
    <source>
        <strain evidence="15 16">Indonesia</strain>
        <tissue evidence="15">Blood</tissue>
    </source>
</reference>
<dbReference type="FunFam" id="2.60.120.970:FF:000003">
    <property type="entry name" value="Growth differentiation factor 11"/>
    <property type="match status" value="1"/>
</dbReference>